<dbReference type="Proteomes" id="UP000830768">
    <property type="component" value="Chromosome 2"/>
</dbReference>
<reference evidence="1" key="1">
    <citation type="submission" date="2021-11" db="EMBL/GenBank/DDBJ databases">
        <title>Fusarium solani-melongenae Genome sequencing and assembly.</title>
        <authorList>
            <person name="Xie S."/>
            <person name="Huang L."/>
            <person name="Zhang X."/>
        </authorList>
    </citation>
    <scope>NUCLEOTIDE SEQUENCE</scope>
    <source>
        <strain evidence="1">CRI 24-3</strain>
    </source>
</reference>
<evidence type="ECO:0000313" key="2">
    <source>
        <dbReference type="Proteomes" id="UP000830768"/>
    </source>
</evidence>
<sequence>MPQPGHNSNSASPPLSPHHSFPVIANNSQHIFGVSVGEYSQKGRRALQICPSYKSRIVAELFSLVALKEIPIRDKLSTDVRSLADGTFLPLVEGELWTRCGLDFPGLAHLHPTWAKLVVHIAKELAANVKNAEGVVALLHTALTMWWKQGNAQRAKLKMGEAGASVKSEVTYQPSIKADVLDFGVLPGSSAGLGLEKT</sequence>
<dbReference type="EMBL" id="CP090031">
    <property type="protein sequence ID" value="UPK91037.1"/>
    <property type="molecule type" value="Genomic_DNA"/>
</dbReference>
<accession>A0ACD3YPV7</accession>
<gene>
    <name evidence="1" type="ORF">LCI18_001972</name>
</gene>
<proteinExistence type="predicted"/>
<name>A0ACD3YPV7_FUSSC</name>
<evidence type="ECO:0000313" key="1">
    <source>
        <dbReference type="EMBL" id="UPK91037.1"/>
    </source>
</evidence>
<protein>
    <submittedName>
        <fullName evidence="1">Uncharacterized protein</fullName>
    </submittedName>
</protein>
<keyword evidence="2" id="KW-1185">Reference proteome</keyword>
<organism evidence="1 2">
    <name type="scientific">Fusarium solani subsp. cucurbitae</name>
    <name type="common">Neocosmosporum cucurbitae</name>
    <dbReference type="NCBI Taxonomy" id="2747967"/>
    <lineage>
        <taxon>Eukaryota</taxon>
        <taxon>Fungi</taxon>
        <taxon>Dikarya</taxon>
        <taxon>Ascomycota</taxon>
        <taxon>Pezizomycotina</taxon>
        <taxon>Sordariomycetes</taxon>
        <taxon>Hypocreomycetidae</taxon>
        <taxon>Hypocreales</taxon>
        <taxon>Nectriaceae</taxon>
        <taxon>Fusarium</taxon>
        <taxon>Fusarium solani species complex</taxon>
    </lineage>
</organism>